<evidence type="ECO:0000256" key="2">
    <source>
        <dbReference type="ARBA" id="ARBA00022771"/>
    </source>
</evidence>
<evidence type="ECO:0000256" key="1">
    <source>
        <dbReference type="ARBA" id="ARBA00022723"/>
    </source>
</evidence>
<proteinExistence type="predicted"/>
<dbReference type="Gene3D" id="3.30.160.60">
    <property type="entry name" value="Classic Zinc Finger"/>
    <property type="match status" value="1"/>
</dbReference>
<name>A0A6P5IZM7_PHACI</name>
<gene>
    <name evidence="7" type="primary">LOC110197871</name>
</gene>
<protein>
    <submittedName>
        <fullName evidence="7">E3 ubiquitin-protein ligase TRIM4-like isoform X1</fullName>
    </submittedName>
</protein>
<dbReference type="Gene3D" id="3.30.40.10">
    <property type="entry name" value="Zinc/RING finger domain, C3HC4 (zinc finger)"/>
    <property type="match status" value="1"/>
</dbReference>
<dbReference type="InterPro" id="IPR013083">
    <property type="entry name" value="Znf_RING/FYVE/PHD"/>
</dbReference>
<dbReference type="RefSeq" id="XP_020827582.1">
    <property type="nucleotide sequence ID" value="XM_020971923.1"/>
</dbReference>
<dbReference type="KEGG" id="pcw:110197871"/>
<dbReference type="SUPFAM" id="SSF57845">
    <property type="entry name" value="B-box zinc-binding domain"/>
    <property type="match status" value="1"/>
</dbReference>
<dbReference type="Proteomes" id="UP000515140">
    <property type="component" value="Unplaced"/>
</dbReference>
<feature type="domain" description="B box-type" evidence="5">
    <location>
        <begin position="103"/>
        <end position="144"/>
    </location>
</feature>
<keyword evidence="6" id="KW-1185">Reference proteome</keyword>
<organism evidence="6 7">
    <name type="scientific">Phascolarctos cinereus</name>
    <name type="common">Koala</name>
    <dbReference type="NCBI Taxonomy" id="38626"/>
    <lineage>
        <taxon>Eukaryota</taxon>
        <taxon>Metazoa</taxon>
        <taxon>Chordata</taxon>
        <taxon>Craniata</taxon>
        <taxon>Vertebrata</taxon>
        <taxon>Euteleostomi</taxon>
        <taxon>Mammalia</taxon>
        <taxon>Metatheria</taxon>
        <taxon>Diprotodontia</taxon>
        <taxon>Phascolarctidae</taxon>
        <taxon>Phascolarctos</taxon>
    </lineage>
</organism>
<keyword evidence="3" id="KW-0862">Zinc</keyword>
<dbReference type="SUPFAM" id="SSF57850">
    <property type="entry name" value="RING/U-box"/>
    <property type="match status" value="1"/>
</dbReference>
<dbReference type="InParanoid" id="A0A6P5IZM7"/>
<evidence type="ECO:0000256" key="4">
    <source>
        <dbReference type="PROSITE-ProRule" id="PRU00024"/>
    </source>
</evidence>
<evidence type="ECO:0000256" key="3">
    <source>
        <dbReference type="ARBA" id="ARBA00022833"/>
    </source>
</evidence>
<keyword evidence="2 4" id="KW-0863">Zinc-finger</keyword>
<reference evidence="7" key="1">
    <citation type="submission" date="2025-08" db="UniProtKB">
        <authorList>
            <consortium name="RefSeq"/>
        </authorList>
    </citation>
    <scope>IDENTIFICATION</scope>
    <source>
        <tissue evidence="7">Spleen</tissue>
    </source>
</reference>
<keyword evidence="1" id="KW-0479">Metal-binding</keyword>
<accession>A0A6P5IZM7</accession>
<dbReference type="InterPro" id="IPR050143">
    <property type="entry name" value="TRIM/RBCC"/>
</dbReference>
<evidence type="ECO:0000313" key="6">
    <source>
        <dbReference type="Proteomes" id="UP000515140"/>
    </source>
</evidence>
<dbReference type="PROSITE" id="PS50119">
    <property type="entry name" value="ZF_BBOX"/>
    <property type="match status" value="1"/>
</dbReference>
<dbReference type="AlphaFoldDB" id="A0A6P5IZM7"/>
<dbReference type="InterPro" id="IPR000315">
    <property type="entry name" value="Znf_B-box"/>
</dbReference>
<dbReference type="Pfam" id="PF15227">
    <property type="entry name" value="zf-C3HC4_4"/>
    <property type="match status" value="1"/>
</dbReference>
<dbReference type="GeneID" id="110197871"/>
<evidence type="ECO:0000259" key="5">
    <source>
        <dbReference type="PROSITE" id="PS50119"/>
    </source>
</evidence>
<evidence type="ECO:0000313" key="7">
    <source>
        <dbReference type="RefSeq" id="XP_020827582.1"/>
    </source>
</evidence>
<dbReference type="PANTHER" id="PTHR24103">
    <property type="entry name" value="E3 UBIQUITIN-PROTEIN LIGASE TRIM"/>
    <property type="match status" value="1"/>
</dbReference>
<sequence length="164" mass="18071">MSSFSTPPSPPYPLCCQAQSFFGHPSLPAEAMDIALVIRSLEKELFCPVCSNFFQDPVTGPCGNTWCRACFPGGAPEELRTSLCLDRVGALLKRLQHLQPSALPQDHCAQHSEPFTLFCCQHREPACEVCKHSLEHVEHHMVPLAAWAPGKCRSRSGSQRQAQA</sequence>
<dbReference type="GO" id="GO:0008270">
    <property type="term" value="F:zinc ion binding"/>
    <property type="evidence" value="ECO:0007669"/>
    <property type="project" value="UniProtKB-KW"/>
</dbReference>